<feature type="region of interest" description="Disordered" evidence="6">
    <location>
        <begin position="59"/>
        <end position="78"/>
    </location>
</feature>
<keyword evidence="8" id="KW-1185">Reference proteome</keyword>
<dbReference type="Proteomes" id="UP000316621">
    <property type="component" value="Chromosome 2"/>
</dbReference>
<keyword evidence="5" id="KW-0143">Chaperone</keyword>
<comment type="subcellular location">
    <subcellularLocation>
        <location evidence="1">Endoplasmic reticulum</location>
    </subcellularLocation>
</comment>
<evidence type="ECO:0000256" key="2">
    <source>
        <dbReference type="ARBA" id="ARBA00010983"/>
    </source>
</evidence>
<evidence type="ECO:0000256" key="3">
    <source>
        <dbReference type="ARBA" id="ARBA00022824"/>
    </source>
</evidence>
<dbReference type="GO" id="GO:0036503">
    <property type="term" value="P:ERAD pathway"/>
    <property type="evidence" value="ECO:0007669"/>
    <property type="project" value="TreeGrafter"/>
</dbReference>
<dbReference type="PRINTS" id="PR00626">
    <property type="entry name" value="CALRETICULIN"/>
</dbReference>
<feature type="region of interest" description="Disordered" evidence="6">
    <location>
        <begin position="1"/>
        <end position="26"/>
    </location>
</feature>
<evidence type="ECO:0000256" key="4">
    <source>
        <dbReference type="PIRSR" id="PIRSR601580-3"/>
    </source>
</evidence>
<dbReference type="PROSITE" id="PS00804">
    <property type="entry name" value="CALRETICULIN_2"/>
    <property type="match status" value="1"/>
</dbReference>
<evidence type="ECO:0000256" key="5">
    <source>
        <dbReference type="RuleBase" id="RU362126"/>
    </source>
</evidence>
<dbReference type="Pfam" id="PF00262">
    <property type="entry name" value="Calreticulin"/>
    <property type="match status" value="1"/>
</dbReference>
<evidence type="ECO:0000256" key="6">
    <source>
        <dbReference type="SAM" id="MobiDB-lite"/>
    </source>
</evidence>
<dbReference type="AlphaFoldDB" id="A0A4Y7IUI3"/>
<feature type="compositionally biased region" description="Basic residues" evidence="6">
    <location>
        <begin position="8"/>
        <end position="26"/>
    </location>
</feature>
<evidence type="ECO:0000313" key="7">
    <source>
        <dbReference type="EMBL" id="RZC51450.1"/>
    </source>
</evidence>
<sequence>MECFGRKISNKSKGTRKIKKKKRKKREGSFADLGLSGIGKGLCAGMEIITRGMTKVLSDHNVKSRSHPKPSTPRLGNFPRCKAGNEQDIKCDAGYNKLLSGYVNQKKFGGDTPYSLMFGPDLCGSQTKKLHIILSYKLQNFLRTAEFGERNQKGLGHSSCCISLETCVDLPEHLAKGCFSTCMKQDKTDA</sequence>
<comment type="similarity">
    <text evidence="2 5">Belongs to the calreticulin family.</text>
</comment>
<accession>A0A4Y7IUI3</accession>
<dbReference type="Gene3D" id="2.60.120.200">
    <property type="match status" value="1"/>
</dbReference>
<dbReference type="InterPro" id="IPR013320">
    <property type="entry name" value="ConA-like_dom_sf"/>
</dbReference>
<evidence type="ECO:0000313" key="8">
    <source>
        <dbReference type="Proteomes" id="UP000316621"/>
    </source>
</evidence>
<gene>
    <name evidence="7" type="ORF">C5167_019871</name>
</gene>
<name>A0A4Y7IUI3_PAPSO</name>
<dbReference type="GO" id="GO:0006457">
    <property type="term" value="P:protein folding"/>
    <property type="evidence" value="ECO:0007669"/>
    <property type="project" value="InterPro"/>
</dbReference>
<keyword evidence="4" id="KW-1015">Disulfide bond</keyword>
<dbReference type="PANTHER" id="PTHR11073:SF45">
    <property type="entry name" value="CALRETICULIN-3"/>
    <property type="match status" value="1"/>
</dbReference>
<dbReference type="GO" id="GO:0005509">
    <property type="term" value="F:calcium ion binding"/>
    <property type="evidence" value="ECO:0007669"/>
    <property type="project" value="InterPro"/>
</dbReference>
<dbReference type="InterPro" id="IPR018124">
    <property type="entry name" value="Calret/calnex_CS"/>
</dbReference>
<organism evidence="7 8">
    <name type="scientific">Papaver somniferum</name>
    <name type="common">Opium poppy</name>
    <dbReference type="NCBI Taxonomy" id="3469"/>
    <lineage>
        <taxon>Eukaryota</taxon>
        <taxon>Viridiplantae</taxon>
        <taxon>Streptophyta</taxon>
        <taxon>Embryophyta</taxon>
        <taxon>Tracheophyta</taxon>
        <taxon>Spermatophyta</taxon>
        <taxon>Magnoliopsida</taxon>
        <taxon>Ranunculales</taxon>
        <taxon>Papaveraceae</taxon>
        <taxon>Papaveroideae</taxon>
        <taxon>Papaver</taxon>
    </lineage>
</organism>
<protein>
    <submittedName>
        <fullName evidence="7">Uncharacterized protein</fullName>
    </submittedName>
</protein>
<dbReference type="Gramene" id="RZC51450">
    <property type="protein sequence ID" value="RZC51450"/>
    <property type="gene ID" value="C5167_019871"/>
</dbReference>
<dbReference type="SUPFAM" id="SSF49899">
    <property type="entry name" value="Concanavalin A-like lectins/glucanases"/>
    <property type="match status" value="1"/>
</dbReference>
<dbReference type="GO" id="GO:0005789">
    <property type="term" value="C:endoplasmic reticulum membrane"/>
    <property type="evidence" value="ECO:0007669"/>
    <property type="project" value="TreeGrafter"/>
</dbReference>
<dbReference type="STRING" id="3469.A0A4Y7IUI3"/>
<keyword evidence="3 5" id="KW-0256">Endoplasmic reticulum</keyword>
<proteinExistence type="inferred from homology"/>
<evidence type="ECO:0000256" key="1">
    <source>
        <dbReference type="ARBA" id="ARBA00004240"/>
    </source>
</evidence>
<reference evidence="7 8" key="1">
    <citation type="journal article" date="2018" name="Science">
        <title>The opium poppy genome and morphinan production.</title>
        <authorList>
            <person name="Guo L."/>
            <person name="Winzer T."/>
            <person name="Yang X."/>
            <person name="Li Y."/>
            <person name="Ning Z."/>
            <person name="He Z."/>
            <person name="Teodor R."/>
            <person name="Lu Y."/>
            <person name="Bowser T.A."/>
            <person name="Graham I.A."/>
            <person name="Ye K."/>
        </authorList>
    </citation>
    <scope>NUCLEOTIDE SEQUENCE [LARGE SCALE GENOMIC DNA]</scope>
    <source>
        <strain evidence="8">cv. HN1</strain>
        <tissue evidence="7">Leaves</tissue>
    </source>
</reference>
<dbReference type="GO" id="GO:0051082">
    <property type="term" value="F:unfolded protein binding"/>
    <property type="evidence" value="ECO:0007669"/>
    <property type="project" value="InterPro"/>
</dbReference>
<dbReference type="InterPro" id="IPR001580">
    <property type="entry name" value="Calret/calnex"/>
</dbReference>
<dbReference type="EMBL" id="CM010716">
    <property type="protein sequence ID" value="RZC51450.1"/>
    <property type="molecule type" value="Genomic_DNA"/>
</dbReference>
<dbReference type="PANTHER" id="PTHR11073">
    <property type="entry name" value="CALRETICULIN AND CALNEXIN"/>
    <property type="match status" value="1"/>
</dbReference>
<feature type="disulfide bond" evidence="4">
    <location>
        <begin position="91"/>
        <end position="123"/>
    </location>
</feature>